<evidence type="ECO:0000313" key="1">
    <source>
        <dbReference type="EMBL" id="KZD21354.1"/>
    </source>
</evidence>
<gene>
    <name evidence="1" type="ORF">A4A58_13295</name>
</gene>
<comment type="caution">
    <text evidence="1">The sequence shown here is derived from an EMBL/GenBank/DDBJ whole genome shotgun (WGS) entry which is preliminary data.</text>
</comment>
<organism evidence="1 2">
    <name type="scientific">Tardiphaga robiniae</name>
    <dbReference type="NCBI Taxonomy" id="943830"/>
    <lineage>
        <taxon>Bacteria</taxon>
        <taxon>Pseudomonadati</taxon>
        <taxon>Pseudomonadota</taxon>
        <taxon>Alphaproteobacteria</taxon>
        <taxon>Hyphomicrobiales</taxon>
        <taxon>Nitrobacteraceae</taxon>
        <taxon>Tardiphaga</taxon>
    </lineage>
</organism>
<reference evidence="1 2" key="1">
    <citation type="submission" date="2016-03" db="EMBL/GenBank/DDBJ databases">
        <title>Microsymbionts genomes from the relict species Vavilovia formosa (Stev.) Fed.</title>
        <authorList>
            <person name="Kopat V."/>
            <person name="Chirak E."/>
            <person name="Kimeklis A."/>
            <person name="Andronov E."/>
        </authorList>
    </citation>
    <scope>NUCLEOTIDE SEQUENCE [LARGE SCALE GENOMIC DNA]</scope>
    <source>
        <strain evidence="1 2">Vaf07</strain>
    </source>
</reference>
<proteinExistence type="predicted"/>
<dbReference type="EMBL" id="LVYV01000045">
    <property type="protein sequence ID" value="KZD21354.1"/>
    <property type="molecule type" value="Genomic_DNA"/>
</dbReference>
<name>A0A161QMP0_9BRAD</name>
<protein>
    <submittedName>
        <fullName evidence="1">Uncharacterized protein</fullName>
    </submittedName>
</protein>
<keyword evidence="2" id="KW-1185">Reference proteome</keyword>
<accession>A0A161QMP0</accession>
<dbReference type="Proteomes" id="UP000076574">
    <property type="component" value="Unassembled WGS sequence"/>
</dbReference>
<sequence length="70" mass="7713">MPKNGDVEALLAFDVGVTALADSPLLGSFTLMTRDGHYDFMIDEQMANAIIQEVRTFLRGDSPPLPEEDE</sequence>
<evidence type="ECO:0000313" key="2">
    <source>
        <dbReference type="Proteomes" id="UP000076574"/>
    </source>
</evidence>
<dbReference type="AlphaFoldDB" id="A0A161QMP0"/>